<reference evidence="1" key="1">
    <citation type="submission" date="2016-10" db="EMBL/GenBank/DDBJ databases">
        <title>Genome sequence of Streptomyces mangrovisoli MUSC 149.</title>
        <authorList>
            <person name="Lee L.-H."/>
            <person name="Ser H.-L."/>
        </authorList>
    </citation>
    <scope>NUCLEOTIDE SEQUENCE [LARGE SCALE GENOMIC DNA]</scope>
    <source>
        <strain evidence="1">MUSC 149</strain>
    </source>
</reference>
<comment type="caution">
    <text evidence="1">The sequence shown here is derived from an EMBL/GenBank/DDBJ whole genome shotgun (WGS) entry which is preliminary data.</text>
</comment>
<name>A0A1J4P8E5_9ACTN</name>
<accession>A0A1J4P8E5</accession>
<proteinExistence type="predicted"/>
<dbReference type="EMBL" id="LAVA02000002">
    <property type="protein sequence ID" value="OIJ69790.1"/>
    <property type="molecule type" value="Genomic_DNA"/>
</dbReference>
<gene>
    <name evidence="1" type="ORF">WN71_000985</name>
</gene>
<dbReference type="Proteomes" id="UP000034196">
    <property type="component" value="Unassembled WGS sequence"/>
</dbReference>
<dbReference type="OrthoDB" id="4248974at2"/>
<keyword evidence="2" id="KW-1185">Reference proteome</keyword>
<organism evidence="1 2">
    <name type="scientific">Streptomyces mangrovisoli</name>
    <dbReference type="NCBI Taxonomy" id="1428628"/>
    <lineage>
        <taxon>Bacteria</taxon>
        <taxon>Bacillati</taxon>
        <taxon>Actinomycetota</taxon>
        <taxon>Actinomycetes</taxon>
        <taxon>Kitasatosporales</taxon>
        <taxon>Streptomycetaceae</taxon>
        <taxon>Streptomyces</taxon>
    </lineage>
</organism>
<dbReference type="RefSeq" id="WP_046592818.1">
    <property type="nucleotide sequence ID" value="NZ_LAVA02000002.1"/>
</dbReference>
<sequence>MAMWEACLWGLLGAALVELRGLWSALQPSRKPKWPWKDGRGRPQVWGYVVAVVCRFGMAAGLDAVYAAAHQIAGPLGAVTMGIAAPLVIQQMAVRADSPPVIERAPLDAGEQVLNGRVEARGRAAGARDESTGGASVR</sequence>
<protein>
    <submittedName>
        <fullName evidence="1">Uncharacterized protein</fullName>
    </submittedName>
</protein>
<evidence type="ECO:0000313" key="2">
    <source>
        <dbReference type="Proteomes" id="UP000034196"/>
    </source>
</evidence>
<evidence type="ECO:0000313" key="1">
    <source>
        <dbReference type="EMBL" id="OIJ69790.1"/>
    </source>
</evidence>
<dbReference type="AlphaFoldDB" id="A0A1J4P8E5"/>